<name>A0A2H4TLD9_ECOLX</name>
<reference evidence="1 2" key="1">
    <citation type="submission" date="2017-11" db="EMBL/GenBank/DDBJ databases">
        <title>Escherichia coli CV839-15 Genome sequencing and assembly.</title>
        <authorList>
            <person name="Li Z."/>
            <person name="Song N."/>
            <person name="Li W."/>
            <person name="Philip H.R."/>
            <person name="Bu Z."/>
            <person name="Siguo L."/>
        </authorList>
    </citation>
    <scope>NUCLEOTIDE SEQUENCE [LARGE SCALE GENOMIC DNA]</scope>
    <source>
        <strain evidence="1 2">CV839-15</strain>
        <plasmid evidence="2">Plasmid pcv839-15-p3</plasmid>
    </source>
</reference>
<organism evidence="1 2">
    <name type="scientific">Escherichia coli</name>
    <dbReference type="NCBI Taxonomy" id="562"/>
    <lineage>
        <taxon>Bacteria</taxon>
        <taxon>Pseudomonadati</taxon>
        <taxon>Pseudomonadota</taxon>
        <taxon>Gammaproteobacteria</taxon>
        <taxon>Enterobacterales</taxon>
        <taxon>Enterobacteriaceae</taxon>
        <taxon>Escherichia</taxon>
    </lineage>
</organism>
<evidence type="ECO:0000313" key="2">
    <source>
        <dbReference type="Proteomes" id="UP000236551"/>
    </source>
</evidence>
<proteinExistence type="predicted"/>
<protein>
    <submittedName>
        <fullName evidence="1">Uncharacterized protein</fullName>
    </submittedName>
</protein>
<sequence length="81" mass="9004">MIFPPLFTYSATPGGAVPTRQPGENGGFQCDTKAAAQIQREAVLDGYRAKIERENDGKNGEHHKKYCDRAQVTACEHWNPQ</sequence>
<dbReference type="AlphaFoldDB" id="A0A2H4TLD9"/>
<keyword evidence="1" id="KW-0614">Plasmid</keyword>
<geneLocation type="plasmid" evidence="2">
    <name>pcv839-15-p3</name>
</geneLocation>
<dbReference type="Proteomes" id="UP000236551">
    <property type="component" value="Plasmid pCV839-15-p3"/>
</dbReference>
<accession>A0A2H4TLD9</accession>
<dbReference type="EMBL" id="CP024977">
    <property type="protein sequence ID" value="ATZ30334.1"/>
    <property type="molecule type" value="Genomic_DNA"/>
</dbReference>
<dbReference type="RefSeq" id="WP_001485373.1">
    <property type="nucleotide sequence ID" value="NZ_OQ420462.1"/>
</dbReference>
<gene>
    <name evidence="1" type="ORF">CV83915_3p0037</name>
</gene>
<evidence type="ECO:0000313" key="1">
    <source>
        <dbReference type="EMBL" id="ATZ30334.1"/>
    </source>
</evidence>